<keyword evidence="2" id="KW-0695">RNA-directed DNA polymerase</keyword>
<dbReference type="InterPro" id="IPR043128">
    <property type="entry name" value="Rev_trsase/Diguanyl_cyclase"/>
</dbReference>
<comment type="caution">
    <text evidence="2">The sequence shown here is derived from an EMBL/GenBank/DDBJ whole genome shotgun (WGS) entry which is preliminary data.</text>
</comment>
<feature type="domain" description="Reverse transcriptase" evidence="1">
    <location>
        <begin position="57"/>
        <end position="285"/>
    </location>
</feature>
<reference evidence="3" key="1">
    <citation type="journal article" date="2019" name="Int. J. Syst. Evol. Microbiol.">
        <title>The Global Catalogue of Microorganisms (GCM) 10K type strain sequencing project: providing services to taxonomists for standard genome sequencing and annotation.</title>
        <authorList>
            <consortium name="The Broad Institute Genomics Platform"/>
            <consortium name="The Broad Institute Genome Sequencing Center for Infectious Disease"/>
            <person name="Wu L."/>
            <person name="Ma J."/>
        </authorList>
    </citation>
    <scope>NUCLEOTIDE SEQUENCE [LARGE SCALE GENOMIC DNA]</scope>
    <source>
        <strain evidence="3">CGMCC 1.12942</strain>
    </source>
</reference>
<dbReference type="SUPFAM" id="SSF56672">
    <property type="entry name" value="DNA/RNA polymerases"/>
    <property type="match status" value="1"/>
</dbReference>
<dbReference type="Pfam" id="PF00078">
    <property type="entry name" value="RVT_1"/>
    <property type="match status" value="1"/>
</dbReference>
<dbReference type="NCBIfam" id="TIGR04416">
    <property type="entry name" value="group_II_RT_mat"/>
    <property type="match status" value="1"/>
</dbReference>
<dbReference type="RefSeq" id="WP_379867284.1">
    <property type="nucleotide sequence ID" value="NZ_JBHTBW010000069.1"/>
</dbReference>
<dbReference type="PANTHER" id="PTHR34047">
    <property type="entry name" value="NUCLEAR INTRON MATURASE 1, MITOCHONDRIAL-RELATED"/>
    <property type="match status" value="1"/>
</dbReference>
<dbReference type="InterPro" id="IPR030931">
    <property type="entry name" value="Group_II_RT_mat"/>
</dbReference>
<proteinExistence type="predicted"/>
<evidence type="ECO:0000313" key="2">
    <source>
        <dbReference type="EMBL" id="MFC7443008.1"/>
    </source>
</evidence>
<keyword evidence="2" id="KW-0808">Transferase</keyword>
<sequence>MNQELKLKWHSIFGQILFERKLHQAWEQVKKNGGAGGIDGETIESYEMRLNENLDSLLRKLKAREYKPSPVRRRYIPKKNGKLRPLGIPNIEDRIVQQALVNILQPKCEGAIFHRWSCGYRPDRGVQRALQIILWNLEAGYNFVYDCDIRGFFDNISHKKLMKVLTKYIADGTVLGMIWDMLKAGYMEAGKYHETEAGTPQGGVISPLLANLFLNELDWKLEQHGIRFVRYADDFLLFAKTKEDIQKVADITKRTLNELGLEVAEEKTKVVDFNEGDFAFLGFSFEHWQKRKKDGKLGFIVRPTRNAWKDFRRKIKEKTRKTLTLNTKVWVERLNPVIRGKVNYFLNVYKAVEENKRYGQQSRCFVNEYSSQLRDVDGYIRRRLRVAMIHKHPSQRKGKLMTTKWNNEYFVRIGLIPAYWLYYNKQSGRTLEQYLDHLKARQRSNYTRRVYAAKAKGQEYFTPDRVRAIEYCRRAKN</sequence>
<dbReference type="EMBL" id="JBHTBW010000069">
    <property type="protein sequence ID" value="MFC7443008.1"/>
    <property type="molecule type" value="Genomic_DNA"/>
</dbReference>
<keyword evidence="3" id="KW-1185">Reference proteome</keyword>
<dbReference type="InterPro" id="IPR043502">
    <property type="entry name" value="DNA/RNA_pol_sf"/>
</dbReference>
<dbReference type="PROSITE" id="PS50878">
    <property type="entry name" value="RT_POL"/>
    <property type="match status" value="1"/>
</dbReference>
<dbReference type="Proteomes" id="UP001596500">
    <property type="component" value="Unassembled WGS sequence"/>
</dbReference>
<organism evidence="2 3">
    <name type="scientific">Laceyella putida</name>
    <dbReference type="NCBI Taxonomy" id="110101"/>
    <lineage>
        <taxon>Bacteria</taxon>
        <taxon>Bacillati</taxon>
        <taxon>Bacillota</taxon>
        <taxon>Bacilli</taxon>
        <taxon>Bacillales</taxon>
        <taxon>Thermoactinomycetaceae</taxon>
        <taxon>Laceyella</taxon>
    </lineage>
</organism>
<dbReference type="PANTHER" id="PTHR34047:SF8">
    <property type="entry name" value="PROTEIN YKFC"/>
    <property type="match status" value="1"/>
</dbReference>
<protein>
    <submittedName>
        <fullName evidence="2">Group II intron reverse transcriptase/maturase</fullName>
        <ecNumber evidence="2">2.7.7.49</ecNumber>
    </submittedName>
</protein>
<evidence type="ECO:0000313" key="3">
    <source>
        <dbReference type="Proteomes" id="UP001596500"/>
    </source>
</evidence>
<dbReference type="InterPro" id="IPR000477">
    <property type="entry name" value="RT_dom"/>
</dbReference>
<dbReference type="EC" id="2.7.7.49" evidence="2"/>
<keyword evidence="2" id="KW-0548">Nucleotidyltransferase</keyword>
<dbReference type="CDD" id="cd01651">
    <property type="entry name" value="RT_G2_intron"/>
    <property type="match status" value="1"/>
</dbReference>
<gene>
    <name evidence="2" type="primary">ltrA</name>
    <name evidence="2" type="ORF">ACFQNG_18220</name>
</gene>
<dbReference type="Gene3D" id="3.30.70.270">
    <property type="match status" value="1"/>
</dbReference>
<dbReference type="InterPro" id="IPR051083">
    <property type="entry name" value="GrpII_Intron_Splice-Mob/Def"/>
</dbReference>
<evidence type="ECO:0000259" key="1">
    <source>
        <dbReference type="PROSITE" id="PS50878"/>
    </source>
</evidence>
<dbReference type="GO" id="GO:0003964">
    <property type="term" value="F:RNA-directed DNA polymerase activity"/>
    <property type="evidence" value="ECO:0007669"/>
    <property type="project" value="UniProtKB-KW"/>
</dbReference>
<accession>A0ABW2RPL8</accession>
<name>A0ABW2RPL8_9BACL</name>